<keyword evidence="1" id="KW-1185">Reference proteome</keyword>
<proteinExistence type="predicted"/>
<sequence length="138" mass="15211">MAIRGKRIFPKKSGDPVGICLRGCAYGYHLNLTGRCGDKGSLVLMETQGTNNSMRRDAEMVKRCLKKVVRKLGLYLHIYDQLTPQKRRGHLSRILDDYEEAVRIFARACSGGNALPSDVLAVADAVLSVSDAVLAILY</sequence>
<dbReference type="Proteomes" id="UP000046395">
    <property type="component" value="Unassembled WGS sequence"/>
</dbReference>
<protein>
    <submittedName>
        <fullName evidence="2">Uncharacterized protein</fullName>
    </submittedName>
</protein>
<evidence type="ECO:0000313" key="1">
    <source>
        <dbReference type="Proteomes" id="UP000046395"/>
    </source>
</evidence>
<evidence type="ECO:0000313" key="2">
    <source>
        <dbReference type="WBParaSite" id="TMUE_1000003251.1"/>
    </source>
</evidence>
<accession>A0A5S6Q7G5</accession>
<dbReference type="WBParaSite" id="TMUE_1000003251.1">
    <property type="protein sequence ID" value="TMUE_1000003251.1"/>
    <property type="gene ID" value="WBGene00289578"/>
</dbReference>
<dbReference type="AlphaFoldDB" id="A0A5S6Q7G5"/>
<organism evidence="1 2">
    <name type="scientific">Trichuris muris</name>
    <name type="common">Mouse whipworm</name>
    <dbReference type="NCBI Taxonomy" id="70415"/>
    <lineage>
        <taxon>Eukaryota</taxon>
        <taxon>Metazoa</taxon>
        <taxon>Ecdysozoa</taxon>
        <taxon>Nematoda</taxon>
        <taxon>Enoplea</taxon>
        <taxon>Dorylaimia</taxon>
        <taxon>Trichinellida</taxon>
        <taxon>Trichuridae</taxon>
        <taxon>Trichuris</taxon>
    </lineage>
</organism>
<reference evidence="2" key="1">
    <citation type="submission" date="2019-12" db="UniProtKB">
        <authorList>
            <consortium name="WormBaseParasite"/>
        </authorList>
    </citation>
    <scope>IDENTIFICATION</scope>
</reference>
<name>A0A5S6Q7G5_TRIMR</name>